<evidence type="ECO:0000313" key="2">
    <source>
        <dbReference type="EMBL" id="MBW47927.1"/>
    </source>
</evidence>
<keyword evidence="1" id="KW-0732">Signal</keyword>
<feature type="chain" id="PRO_5014604291" evidence="1">
    <location>
        <begin position="26"/>
        <end position="75"/>
    </location>
</feature>
<organism evidence="2">
    <name type="scientific">Anopheles triannulatus</name>
    <dbReference type="NCBI Taxonomy" id="58253"/>
    <lineage>
        <taxon>Eukaryota</taxon>
        <taxon>Metazoa</taxon>
        <taxon>Ecdysozoa</taxon>
        <taxon>Arthropoda</taxon>
        <taxon>Hexapoda</taxon>
        <taxon>Insecta</taxon>
        <taxon>Pterygota</taxon>
        <taxon>Neoptera</taxon>
        <taxon>Endopterygota</taxon>
        <taxon>Diptera</taxon>
        <taxon>Nematocera</taxon>
        <taxon>Culicoidea</taxon>
        <taxon>Culicidae</taxon>
        <taxon>Anophelinae</taxon>
        <taxon>Anopheles</taxon>
    </lineage>
</organism>
<dbReference type="EMBL" id="GGFK01014606">
    <property type="protein sequence ID" value="MBW47927.1"/>
    <property type="molecule type" value="Transcribed_RNA"/>
</dbReference>
<reference evidence="2" key="1">
    <citation type="submission" date="2018-01" db="EMBL/GenBank/DDBJ databases">
        <title>An insight into the sialome of Amazonian anophelines.</title>
        <authorList>
            <person name="Ribeiro J.M."/>
            <person name="Scarpassa V."/>
            <person name="Calvo E."/>
        </authorList>
    </citation>
    <scope>NUCLEOTIDE SEQUENCE</scope>
    <source>
        <tissue evidence="2">Salivary glands</tissue>
    </source>
</reference>
<name>A0A2M4B4F3_9DIPT</name>
<dbReference type="AlphaFoldDB" id="A0A2M4B4F3"/>
<protein>
    <submittedName>
        <fullName evidence="2">Putative secreted protein</fullName>
    </submittedName>
</protein>
<feature type="signal peptide" evidence="1">
    <location>
        <begin position="1"/>
        <end position="25"/>
    </location>
</feature>
<sequence length="75" mass="8073">MRFSSFSSSCLVCVALCRLLLIAPALLDRESRLAVFTIARGGGSLRARLVATTTGRTSLFPTDDVHYCGRDHDGA</sequence>
<proteinExistence type="predicted"/>
<accession>A0A2M4B4F3</accession>
<evidence type="ECO:0000256" key="1">
    <source>
        <dbReference type="SAM" id="SignalP"/>
    </source>
</evidence>